<dbReference type="GO" id="GO:0008270">
    <property type="term" value="F:zinc ion binding"/>
    <property type="evidence" value="ECO:0007669"/>
    <property type="project" value="UniProtKB-KW"/>
</dbReference>
<accession>K0RRY1</accession>
<protein>
    <recommendedName>
        <fullName evidence="2">RING-type domain-containing protein</fullName>
    </recommendedName>
</protein>
<dbReference type="SMART" id="SM00671">
    <property type="entry name" value="SEL1"/>
    <property type="match status" value="1"/>
</dbReference>
<sequence>MSNEAAASQAAVESADQAARGLHQRLMASGHERPEGDRCPICFDLIEIPVGKHSKLNVCCMKRVCNGCDLEATQRGIYDTCPFCRTAIPDNYASTLAMIQKRVHKKDAEAINHLGDKYFFGGLGLTKDVPRAVELWMEAAELGSIDTHHNLGQVYYTGD</sequence>
<feature type="non-terminal residue" evidence="3">
    <location>
        <position position="159"/>
    </location>
</feature>
<proteinExistence type="predicted"/>
<keyword evidence="1" id="KW-0862">Zinc</keyword>
<feature type="domain" description="RING-type" evidence="2">
    <location>
        <begin position="39"/>
        <end position="85"/>
    </location>
</feature>
<dbReference type="InterPro" id="IPR006597">
    <property type="entry name" value="Sel1-like"/>
</dbReference>
<dbReference type="SUPFAM" id="SSF81901">
    <property type="entry name" value="HCP-like"/>
    <property type="match status" value="1"/>
</dbReference>
<comment type="caution">
    <text evidence="3">The sequence shown here is derived from an EMBL/GenBank/DDBJ whole genome shotgun (WGS) entry which is preliminary data.</text>
</comment>
<dbReference type="InterPro" id="IPR011990">
    <property type="entry name" value="TPR-like_helical_dom_sf"/>
</dbReference>
<name>K0RRY1_THAOC</name>
<dbReference type="AlphaFoldDB" id="K0RRY1"/>
<evidence type="ECO:0000313" key="4">
    <source>
        <dbReference type="Proteomes" id="UP000266841"/>
    </source>
</evidence>
<dbReference type="OrthoDB" id="2270193at2759"/>
<keyword evidence="1" id="KW-0479">Metal-binding</keyword>
<dbReference type="SUPFAM" id="SSF57850">
    <property type="entry name" value="RING/U-box"/>
    <property type="match status" value="1"/>
</dbReference>
<dbReference type="InterPro" id="IPR001841">
    <property type="entry name" value="Znf_RING"/>
</dbReference>
<keyword evidence="1" id="KW-0863">Zinc-finger</keyword>
<evidence type="ECO:0000259" key="2">
    <source>
        <dbReference type="PROSITE" id="PS50089"/>
    </source>
</evidence>
<gene>
    <name evidence="3" type="ORF">THAOC_29158</name>
</gene>
<dbReference type="PROSITE" id="PS50089">
    <property type="entry name" value="ZF_RING_2"/>
    <property type="match status" value="1"/>
</dbReference>
<dbReference type="Proteomes" id="UP000266841">
    <property type="component" value="Unassembled WGS sequence"/>
</dbReference>
<dbReference type="Gene3D" id="1.25.40.10">
    <property type="entry name" value="Tetratricopeptide repeat domain"/>
    <property type="match status" value="1"/>
</dbReference>
<evidence type="ECO:0000313" key="3">
    <source>
        <dbReference type="EMBL" id="EJK51651.1"/>
    </source>
</evidence>
<organism evidence="3 4">
    <name type="scientific">Thalassiosira oceanica</name>
    <name type="common">Marine diatom</name>
    <dbReference type="NCBI Taxonomy" id="159749"/>
    <lineage>
        <taxon>Eukaryota</taxon>
        <taxon>Sar</taxon>
        <taxon>Stramenopiles</taxon>
        <taxon>Ochrophyta</taxon>
        <taxon>Bacillariophyta</taxon>
        <taxon>Coscinodiscophyceae</taxon>
        <taxon>Thalassiosirophycidae</taxon>
        <taxon>Thalassiosirales</taxon>
        <taxon>Thalassiosiraceae</taxon>
        <taxon>Thalassiosira</taxon>
    </lineage>
</organism>
<evidence type="ECO:0000256" key="1">
    <source>
        <dbReference type="PROSITE-ProRule" id="PRU00175"/>
    </source>
</evidence>
<reference evidence="3 4" key="1">
    <citation type="journal article" date="2012" name="Genome Biol.">
        <title>Genome and low-iron response of an oceanic diatom adapted to chronic iron limitation.</title>
        <authorList>
            <person name="Lommer M."/>
            <person name="Specht M."/>
            <person name="Roy A.S."/>
            <person name="Kraemer L."/>
            <person name="Andreson R."/>
            <person name="Gutowska M.A."/>
            <person name="Wolf J."/>
            <person name="Bergner S.V."/>
            <person name="Schilhabel M.B."/>
            <person name="Klostermeier U.C."/>
            <person name="Beiko R.G."/>
            <person name="Rosenstiel P."/>
            <person name="Hippler M."/>
            <person name="Laroche J."/>
        </authorList>
    </citation>
    <scope>NUCLEOTIDE SEQUENCE [LARGE SCALE GENOMIC DNA]</scope>
    <source>
        <strain evidence="3 4">CCMP1005</strain>
    </source>
</reference>
<dbReference type="EMBL" id="AGNL01041291">
    <property type="protein sequence ID" value="EJK51651.1"/>
    <property type="molecule type" value="Genomic_DNA"/>
</dbReference>
<keyword evidence="4" id="KW-1185">Reference proteome</keyword>